<dbReference type="Gene3D" id="2.160.10.10">
    <property type="entry name" value="Hexapeptide repeat proteins"/>
    <property type="match status" value="1"/>
</dbReference>
<dbReference type="CDD" id="cd03360">
    <property type="entry name" value="LbH_AT_putative"/>
    <property type="match status" value="1"/>
</dbReference>
<dbReference type="PANTHER" id="PTHR43300:SF4">
    <property type="entry name" value="ACYL-[ACYL-CARRIER-PROTEIN]--UDP-N-ACETYLGLUCOSAMINE O-ACYLTRANSFERASE"/>
    <property type="match status" value="1"/>
</dbReference>
<comment type="caution">
    <text evidence="1">The sequence shown here is derived from an EMBL/GenBank/DDBJ whole genome shotgun (WGS) entry which is preliminary data.</text>
</comment>
<dbReference type="GO" id="GO:0016746">
    <property type="term" value="F:acyltransferase activity"/>
    <property type="evidence" value="ECO:0007669"/>
    <property type="project" value="UniProtKB-KW"/>
</dbReference>
<dbReference type="InterPro" id="IPR001451">
    <property type="entry name" value="Hexapep"/>
</dbReference>
<dbReference type="SUPFAM" id="SSF51161">
    <property type="entry name" value="Trimeric LpxA-like enzymes"/>
    <property type="match status" value="1"/>
</dbReference>
<sequence length="214" mass="23838">MPKKSKDLVIFGTGETARMAYEYFTHDSPYRVSAFTVEKKCIHTKRMLDVPILPFETIAATYSPKRYDMFIAISYTDGNRLRAKFFTNAKKKGYRLASYVSSHAFTWPTATIGDNCFILENNVIQHGVTIGDDVTLWSGNHIGHQVTIKDHVFISSHCVVSGYCRIGAYSFLGVNSTYNDHIVIAPHTTIGSGAVVIRNTQKGKTYVGNPAKSL</sequence>
<dbReference type="InterPro" id="IPR011004">
    <property type="entry name" value="Trimer_LpxA-like_sf"/>
</dbReference>
<keyword evidence="1" id="KW-0808">Transferase</keyword>
<dbReference type="AlphaFoldDB" id="A0A1F6BGC6"/>
<dbReference type="STRING" id="1798401.A2363_01670"/>
<dbReference type="InterPro" id="IPR020019">
    <property type="entry name" value="AcTrfase_PglD-like"/>
</dbReference>
<keyword evidence="1" id="KW-0012">Acyltransferase</keyword>
<name>A0A1F6BGC6_9BACT</name>
<organism evidence="1 2">
    <name type="scientific">Candidatus Gottesmanbacteria bacterium RIFOXYB1_FULL_47_11</name>
    <dbReference type="NCBI Taxonomy" id="1798401"/>
    <lineage>
        <taxon>Bacteria</taxon>
        <taxon>Candidatus Gottesmaniibacteriota</taxon>
    </lineage>
</organism>
<proteinExistence type="predicted"/>
<dbReference type="Proteomes" id="UP000176186">
    <property type="component" value="Unassembled WGS sequence"/>
</dbReference>
<dbReference type="InterPro" id="IPR050179">
    <property type="entry name" value="Trans_hexapeptide_repeat"/>
</dbReference>
<reference evidence="1 2" key="1">
    <citation type="journal article" date="2016" name="Nat. Commun.">
        <title>Thousands of microbial genomes shed light on interconnected biogeochemical processes in an aquifer system.</title>
        <authorList>
            <person name="Anantharaman K."/>
            <person name="Brown C.T."/>
            <person name="Hug L.A."/>
            <person name="Sharon I."/>
            <person name="Castelle C.J."/>
            <person name="Probst A.J."/>
            <person name="Thomas B.C."/>
            <person name="Singh A."/>
            <person name="Wilkins M.J."/>
            <person name="Karaoz U."/>
            <person name="Brodie E.L."/>
            <person name="Williams K.H."/>
            <person name="Hubbard S.S."/>
            <person name="Banfield J.F."/>
        </authorList>
    </citation>
    <scope>NUCLEOTIDE SEQUENCE [LARGE SCALE GENOMIC DNA]</scope>
</reference>
<evidence type="ECO:0000313" key="1">
    <source>
        <dbReference type="EMBL" id="OGG35928.1"/>
    </source>
</evidence>
<gene>
    <name evidence="1" type="ORF">A2363_01670</name>
</gene>
<dbReference type="Pfam" id="PF00132">
    <property type="entry name" value="Hexapep"/>
    <property type="match status" value="1"/>
</dbReference>
<dbReference type="NCBIfam" id="TIGR03570">
    <property type="entry name" value="NeuD_NnaD"/>
    <property type="match status" value="1"/>
</dbReference>
<dbReference type="PANTHER" id="PTHR43300">
    <property type="entry name" value="ACETYLTRANSFERASE"/>
    <property type="match status" value="1"/>
</dbReference>
<accession>A0A1F6BGC6</accession>
<protein>
    <submittedName>
        <fullName evidence="1">Sugar O-acyltransferase</fullName>
    </submittedName>
</protein>
<dbReference type="Gene3D" id="3.40.50.20">
    <property type="match status" value="1"/>
</dbReference>
<dbReference type="EMBL" id="MFKE01000003">
    <property type="protein sequence ID" value="OGG35928.1"/>
    <property type="molecule type" value="Genomic_DNA"/>
</dbReference>
<evidence type="ECO:0000313" key="2">
    <source>
        <dbReference type="Proteomes" id="UP000176186"/>
    </source>
</evidence>